<organismHost>
    <name type="scientific">Felis catus</name>
    <name type="common">Cat</name>
    <name type="synonym">Felis silvestris catus</name>
    <dbReference type="NCBI Taxonomy" id="9685"/>
</organismHost>
<dbReference type="EMBL" id="LN864565">
    <property type="protein sequence ID" value="CRL86657.1"/>
    <property type="molecule type" value="Genomic_DNA"/>
</dbReference>
<reference evidence="1" key="2">
    <citation type="submission" date="2015-05" db="EMBL/GenBank/DDBJ databases">
        <title>Utilizing next-generation sequencing to resolve the backbone and inform taxonomy of the Core Goodeniaceae.</title>
        <authorList>
            <person name="Michener P.S."/>
            <person name="Gardner A.G."/>
            <person name="Jabaily R.S."/>
            <person name="Sessa E."/>
        </authorList>
    </citation>
    <scope>NUCLEOTIDE SEQUENCE</scope>
    <source>
        <strain evidence="1">RatPox09</strain>
    </source>
</reference>
<organismHost>
    <name type="scientific">Homo sapiens</name>
    <name type="common">Human</name>
    <dbReference type="NCBI Taxonomy" id="9606"/>
</organismHost>
<name>A0A0K2YRY4_COWPX</name>
<protein>
    <submittedName>
        <fullName evidence="1">Uncharacterized protein</fullName>
    </submittedName>
</protein>
<organism evidence="1">
    <name type="scientific">Cowpox virus</name>
    <name type="common">CPV</name>
    <dbReference type="NCBI Taxonomy" id="10243"/>
    <lineage>
        <taxon>Viruses</taxon>
        <taxon>Varidnaviria</taxon>
        <taxon>Bamfordvirae</taxon>
        <taxon>Nucleocytoviricota</taxon>
        <taxon>Pokkesviricetes</taxon>
        <taxon>Chitovirales</taxon>
        <taxon>Poxviridae</taxon>
        <taxon>Chordopoxvirinae</taxon>
        <taxon>Orthopoxvirus</taxon>
        <taxon>Orthopoxvirus cowpox</taxon>
    </lineage>
</organism>
<dbReference type="Proteomes" id="UP000164362">
    <property type="component" value="Segment"/>
</dbReference>
<organismHost>
    <name type="scientific">Microtus agrestis</name>
    <name type="common">Short-tailed field vole</name>
    <dbReference type="NCBI Taxonomy" id="29092"/>
</organismHost>
<proteinExistence type="predicted"/>
<organismHost>
    <name type="scientific">Mus musculus</name>
    <name type="common">Mouse</name>
    <dbReference type="NCBI Taxonomy" id="10090"/>
</organismHost>
<accession>A0A0K2YRY4</accession>
<organismHost>
    <name type="scientific">Apodemus sylvaticus</name>
    <name type="common">European woodmouse</name>
    <dbReference type="NCBI Taxonomy" id="10129"/>
</organismHost>
<organismHost>
    <name type="scientific">Bos taurus</name>
    <name type="common">Bovine</name>
    <dbReference type="NCBI Taxonomy" id="9913"/>
</organismHost>
<organismHost>
    <name type="scientific">Myodes glareolus</name>
    <name type="common">Bank vole</name>
    <name type="synonym">Clethrionomys glareolus</name>
    <dbReference type="NCBI Taxonomy" id="447135"/>
</organismHost>
<organismHost>
    <name type="scientific">Loxodonta africana</name>
    <name type="common">African elephant</name>
    <dbReference type="NCBI Taxonomy" id="9785"/>
</organismHost>
<reference evidence="1" key="1">
    <citation type="journal article" date="2015" name="J. Virol.">
        <title>Out of the reservoir: Phenotypic and genotypic characterization of a novel cowpox virus isolated from a common vole.</title>
        <authorList>
            <person name="Hoffmann D."/>
            <person name="Franke A."/>
            <person name="Jenckel M."/>
            <person name="Tamosiunaite A."/>
            <person name="Schluckebier J."/>
            <person name="Granzow H."/>
            <person name="Hoffmann B."/>
            <person name="Fischer S."/>
            <person name="Ulrich R.G."/>
            <person name="Hoper D."/>
            <person name="Goller K."/>
            <person name="Osterrieder N."/>
            <person name="Beer M."/>
        </authorList>
    </citation>
    <scope>NUCLEOTIDE SEQUENCE [LARGE SCALE GENOMIC DNA]</scope>
    <source>
        <strain evidence="1">RatPox09</strain>
    </source>
</reference>
<evidence type="ECO:0000313" key="1">
    <source>
        <dbReference type="EMBL" id="CRL86657.1"/>
    </source>
</evidence>
<sequence length="88" mass="9834">MFNFCSITSLSAVSVHIRNSPSQNTESSIIIANRLLDLAVCIIFNMFNISFRLPFTGIDRSIFSASEMEMLKLQKCVMLARPNIGTCL</sequence>
<gene>
    <name evidence="1" type="primary">gCPXV0080</name>
</gene>